<protein>
    <submittedName>
        <fullName evidence="1">Uncharacterized protein</fullName>
    </submittedName>
</protein>
<dbReference type="AlphaFoldDB" id="A0AAW1A2L6"/>
<sequence length="97" mass="10596">MARLLAKLISNQPMVKSITIKSIEPFLPIMSARIPIGIHIIAEPTTANELIHENSSLEIVILYKDCKSFLPSPAEEVRANIIPFATAPSVAAKLAIY</sequence>
<organism evidence="1 2">
    <name type="scientific">Tetragonisca angustula</name>
    <dbReference type="NCBI Taxonomy" id="166442"/>
    <lineage>
        <taxon>Eukaryota</taxon>
        <taxon>Metazoa</taxon>
        <taxon>Ecdysozoa</taxon>
        <taxon>Arthropoda</taxon>
        <taxon>Hexapoda</taxon>
        <taxon>Insecta</taxon>
        <taxon>Pterygota</taxon>
        <taxon>Neoptera</taxon>
        <taxon>Endopterygota</taxon>
        <taxon>Hymenoptera</taxon>
        <taxon>Apocrita</taxon>
        <taxon>Aculeata</taxon>
        <taxon>Apoidea</taxon>
        <taxon>Anthophila</taxon>
        <taxon>Apidae</taxon>
        <taxon>Tetragonisca</taxon>
    </lineage>
</organism>
<keyword evidence="2" id="KW-1185">Reference proteome</keyword>
<dbReference type="EMBL" id="JAWNGG020000064">
    <property type="protein sequence ID" value="KAK9304282.1"/>
    <property type="molecule type" value="Genomic_DNA"/>
</dbReference>
<gene>
    <name evidence="1" type="ORF">QLX08_004278</name>
</gene>
<name>A0AAW1A2L6_9HYME</name>
<evidence type="ECO:0000313" key="1">
    <source>
        <dbReference type="EMBL" id="KAK9304282.1"/>
    </source>
</evidence>
<reference evidence="1 2" key="1">
    <citation type="submission" date="2024-05" db="EMBL/GenBank/DDBJ databases">
        <title>The nuclear and mitochondrial genome assemblies of Tetragonisca angustula (Apidae: Meliponini), a tiny yet remarkable pollinator in the Neotropics.</title>
        <authorList>
            <person name="Ferrari R."/>
            <person name="Ricardo P.C."/>
            <person name="Dias F.C."/>
            <person name="Araujo N.S."/>
            <person name="Soares D.O."/>
            <person name="Zhou Q.-S."/>
            <person name="Zhu C.-D."/>
            <person name="Coutinho L."/>
            <person name="Airas M.C."/>
            <person name="Batista T.M."/>
        </authorList>
    </citation>
    <scope>NUCLEOTIDE SEQUENCE [LARGE SCALE GENOMIC DNA]</scope>
    <source>
        <strain evidence="1">ASF017062</strain>
        <tissue evidence="1">Abdomen</tissue>
    </source>
</reference>
<comment type="caution">
    <text evidence="1">The sequence shown here is derived from an EMBL/GenBank/DDBJ whole genome shotgun (WGS) entry which is preliminary data.</text>
</comment>
<accession>A0AAW1A2L6</accession>
<dbReference type="Proteomes" id="UP001432146">
    <property type="component" value="Unassembled WGS sequence"/>
</dbReference>
<evidence type="ECO:0000313" key="2">
    <source>
        <dbReference type="Proteomes" id="UP001432146"/>
    </source>
</evidence>
<proteinExistence type="predicted"/>